<keyword evidence="1" id="KW-0175">Coiled coil</keyword>
<sequence>MDCFFYIKGWLYIGTEYTPNIKRIGFYGNKIEVIGENLLSGLNQLESVNFGNNPCVNVDATTREQIQDLNKNLHLWCSVTCSADCMDHIDVVQDNVVKVDGNLKVIEGVQSDERDRLNQVQENVVKIDETVRNIEDVQSQEKDRLDQVQENIQEMEIENTRERDRLDGRIDEYAIEIGAINSNIETMEEQIDYLTTIVNSLTVKLPTIIGTKVRV</sequence>
<keyword evidence="3" id="KW-1185">Reference proteome</keyword>
<feature type="coiled-coil region" evidence="1">
    <location>
        <begin position="117"/>
        <end position="190"/>
    </location>
</feature>
<evidence type="ECO:0000313" key="2">
    <source>
        <dbReference type="EMBL" id="CRK96696.1"/>
    </source>
</evidence>
<evidence type="ECO:0000313" key="3">
    <source>
        <dbReference type="Proteomes" id="UP000183832"/>
    </source>
</evidence>
<dbReference type="EMBL" id="CVRI01000044">
    <property type="protein sequence ID" value="CRK96696.1"/>
    <property type="molecule type" value="Genomic_DNA"/>
</dbReference>
<evidence type="ECO:0000256" key="1">
    <source>
        <dbReference type="SAM" id="Coils"/>
    </source>
</evidence>
<organism evidence="2 3">
    <name type="scientific">Clunio marinus</name>
    <dbReference type="NCBI Taxonomy" id="568069"/>
    <lineage>
        <taxon>Eukaryota</taxon>
        <taxon>Metazoa</taxon>
        <taxon>Ecdysozoa</taxon>
        <taxon>Arthropoda</taxon>
        <taxon>Hexapoda</taxon>
        <taxon>Insecta</taxon>
        <taxon>Pterygota</taxon>
        <taxon>Neoptera</taxon>
        <taxon>Endopterygota</taxon>
        <taxon>Diptera</taxon>
        <taxon>Nematocera</taxon>
        <taxon>Chironomoidea</taxon>
        <taxon>Chironomidae</taxon>
        <taxon>Clunio</taxon>
    </lineage>
</organism>
<gene>
    <name evidence="2" type="ORF">CLUMA_CG010165</name>
</gene>
<name>A0A1J1I8V7_9DIPT</name>
<proteinExistence type="predicted"/>
<accession>A0A1J1I8V7</accession>
<protein>
    <submittedName>
        <fullName evidence="2">CLUMA_CG010165, isoform A</fullName>
    </submittedName>
</protein>
<dbReference type="Gene3D" id="1.10.287.1490">
    <property type="match status" value="1"/>
</dbReference>
<reference evidence="2 3" key="1">
    <citation type="submission" date="2015-04" db="EMBL/GenBank/DDBJ databases">
        <authorList>
            <person name="Syromyatnikov M.Y."/>
            <person name="Popov V.N."/>
        </authorList>
    </citation>
    <scope>NUCLEOTIDE SEQUENCE [LARGE SCALE GENOMIC DNA]</scope>
</reference>
<dbReference type="AlphaFoldDB" id="A0A1J1I8V7"/>
<dbReference type="Proteomes" id="UP000183832">
    <property type="component" value="Unassembled WGS sequence"/>
</dbReference>